<dbReference type="EMBL" id="BAABDU010000004">
    <property type="protein sequence ID" value="GAA3773538.1"/>
    <property type="molecule type" value="Genomic_DNA"/>
</dbReference>
<evidence type="ECO:0000313" key="1">
    <source>
        <dbReference type="EMBL" id="GAA3773538.1"/>
    </source>
</evidence>
<proteinExistence type="predicted"/>
<dbReference type="RefSeq" id="WP_345145433.1">
    <property type="nucleotide sequence ID" value="NZ_BAABDU010000004.1"/>
</dbReference>
<keyword evidence="2" id="KW-1185">Reference proteome</keyword>
<dbReference type="Proteomes" id="UP001500748">
    <property type="component" value="Unassembled WGS sequence"/>
</dbReference>
<protein>
    <recommendedName>
        <fullName evidence="3">Lipoprotein</fullName>
    </recommendedName>
</protein>
<sequence>MRFFIIVMLCFIVISCENKKADVDKMKIRKTIEIKNKTKIKELENQVFHRVLYENEYFYFLGKKGDFVDVTLNFNVKRLADEATIDNIFYSDDFNRYQSQLYRIKNYTIKNSFNYIISVFDEGEDKDAKIYFSLIKPKDNVWKFQYVPSSPWKDEESKRTYNQNLDLRSEYLFINKKNIDSILVLTKLVWYENDNSDKADTVSCEKPYYFKLKEKYRHWKNYNPIRFISSKSKIKIYESPDITSKVVATLKYNDWIIINDTLKKNQEISQDWLDIYDREHLEKGYILNKDLAEKPTYNFPIVKDEREGL</sequence>
<reference evidence="2" key="1">
    <citation type="journal article" date="2019" name="Int. J. Syst. Evol. Microbiol.">
        <title>The Global Catalogue of Microorganisms (GCM) 10K type strain sequencing project: providing services to taxonomists for standard genome sequencing and annotation.</title>
        <authorList>
            <consortium name="The Broad Institute Genomics Platform"/>
            <consortium name="The Broad Institute Genome Sequencing Center for Infectious Disease"/>
            <person name="Wu L."/>
            <person name="Ma J."/>
        </authorList>
    </citation>
    <scope>NUCLEOTIDE SEQUENCE [LARGE SCALE GENOMIC DNA]</scope>
    <source>
        <strain evidence="2">JCM 17337</strain>
    </source>
</reference>
<evidence type="ECO:0000313" key="2">
    <source>
        <dbReference type="Proteomes" id="UP001500748"/>
    </source>
</evidence>
<accession>A0ABP7GTA3</accession>
<gene>
    <name evidence="1" type="ORF">GCM10022423_30140</name>
</gene>
<name>A0ABP7GTA3_9FLAO</name>
<comment type="caution">
    <text evidence="1">The sequence shown here is derived from an EMBL/GenBank/DDBJ whole genome shotgun (WGS) entry which is preliminary data.</text>
</comment>
<evidence type="ECO:0008006" key="3">
    <source>
        <dbReference type="Google" id="ProtNLM"/>
    </source>
</evidence>
<organism evidence="1 2">
    <name type="scientific">Flavobacterium ginsengiterrae</name>
    <dbReference type="NCBI Taxonomy" id="871695"/>
    <lineage>
        <taxon>Bacteria</taxon>
        <taxon>Pseudomonadati</taxon>
        <taxon>Bacteroidota</taxon>
        <taxon>Flavobacteriia</taxon>
        <taxon>Flavobacteriales</taxon>
        <taxon>Flavobacteriaceae</taxon>
        <taxon>Flavobacterium</taxon>
    </lineage>
</organism>
<dbReference type="PROSITE" id="PS51257">
    <property type="entry name" value="PROKAR_LIPOPROTEIN"/>
    <property type="match status" value="1"/>
</dbReference>